<dbReference type="InterPro" id="IPR036397">
    <property type="entry name" value="RNaseH_sf"/>
</dbReference>
<reference evidence="1 2" key="1">
    <citation type="submission" date="2017-12" db="EMBL/GenBank/DDBJ databases">
        <title>Hemimetabolous genomes reveal molecular basis of termite eusociality.</title>
        <authorList>
            <person name="Harrison M.C."/>
            <person name="Jongepier E."/>
            <person name="Robertson H.M."/>
            <person name="Arning N."/>
            <person name="Bitard-Feildel T."/>
            <person name="Chao H."/>
            <person name="Childers C.P."/>
            <person name="Dinh H."/>
            <person name="Doddapaneni H."/>
            <person name="Dugan S."/>
            <person name="Gowin J."/>
            <person name="Greiner C."/>
            <person name="Han Y."/>
            <person name="Hu H."/>
            <person name="Hughes D.S.T."/>
            <person name="Huylmans A.-K."/>
            <person name="Kemena C."/>
            <person name="Kremer L.P.M."/>
            <person name="Lee S.L."/>
            <person name="Lopez-Ezquerra A."/>
            <person name="Mallet L."/>
            <person name="Monroy-Kuhn J.M."/>
            <person name="Moser A."/>
            <person name="Murali S.C."/>
            <person name="Muzny D.M."/>
            <person name="Otani S."/>
            <person name="Piulachs M.-D."/>
            <person name="Poelchau M."/>
            <person name="Qu J."/>
            <person name="Schaub F."/>
            <person name="Wada-Katsumata A."/>
            <person name="Worley K.C."/>
            <person name="Xie Q."/>
            <person name="Ylla G."/>
            <person name="Poulsen M."/>
            <person name="Gibbs R.A."/>
            <person name="Schal C."/>
            <person name="Richards S."/>
            <person name="Belles X."/>
            <person name="Korb J."/>
            <person name="Bornberg-Bauer E."/>
        </authorList>
    </citation>
    <scope>NUCLEOTIDE SEQUENCE [LARGE SCALE GENOMIC DNA]</scope>
    <source>
        <tissue evidence="1">Whole body</tissue>
    </source>
</reference>
<organism evidence="1 2">
    <name type="scientific">Cryptotermes secundus</name>
    <dbReference type="NCBI Taxonomy" id="105785"/>
    <lineage>
        <taxon>Eukaryota</taxon>
        <taxon>Metazoa</taxon>
        <taxon>Ecdysozoa</taxon>
        <taxon>Arthropoda</taxon>
        <taxon>Hexapoda</taxon>
        <taxon>Insecta</taxon>
        <taxon>Pterygota</taxon>
        <taxon>Neoptera</taxon>
        <taxon>Polyneoptera</taxon>
        <taxon>Dictyoptera</taxon>
        <taxon>Blattodea</taxon>
        <taxon>Blattoidea</taxon>
        <taxon>Termitoidae</taxon>
        <taxon>Kalotermitidae</taxon>
        <taxon>Cryptotermitinae</taxon>
        <taxon>Cryptotermes</taxon>
    </lineage>
</organism>
<sequence>MSFSLEQVFIVEHYFASHSYACVTDEFHPEYLDSAVHNNSTITRINNRFRDCGSVSDRKRSGRLAILTEAKLDDTEKMLQRSPSKSLRRLSAQSGISYGSAQKTMKMLHLHAYHARCVQELKDLDKERRLLYCRWFQTSVGNHGIEESDRGFFTDEAWFHLSSYVNSQNNRIWSSENPHVLHENCSVVWCITLSNSGPNFL</sequence>
<evidence type="ECO:0000313" key="2">
    <source>
        <dbReference type="Proteomes" id="UP000235965"/>
    </source>
</evidence>
<dbReference type="PANTHER" id="PTHR47326">
    <property type="entry name" value="TRANSPOSABLE ELEMENT TC3 TRANSPOSASE-LIKE PROTEIN"/>
    <property type="match status" value="1"/>
</dbReference>
<protein>
    <recommendedName>
        <fullName evidence="3">DUF4817 domain-containing protein</fullName>
    </recommendedName>
</protein>
<proteinExistence type="predicted"/>
<name>A0A2J7RS36_9NEOP</name>
<gene>
    <name evidence="1" type="ORF">B7P43_G18291</name>
</gene>
<evidence type="ECO:0000313" key="1">
    <source>
        <dbReference type="EMBL" id="PNF43648.1"/>
    </source>
</evidence>
<dbReference type="PANTHER" id="PTHR47326:SF1">
    <property type="entry name" value="HTH PSQ-TYPE DOMAIN-CONTAINING PROTEIN"/>
    <property type="match status" value="1"/>
</dbReference>
<dbReference type="GO" id="GO:0003676">
    <property type="term" value="F:nucleic acid binding"/>
    <property type="evidence" value="ECO:0007669"/>
    <property type="project" value="InterPro"/>
</dbReference>
<dbReference type="AlphaFoldDB" id="A0A2J7RS36"/>
<dbReference type="EMBL" id="NEVH01000421">
    <property type="protein sequence ID" value="PNF43648.1"/>
    <property type="molecule type" value="Genomic_DNA"/>
</dbReference>
<dbReference type="Proteomes" id="UP000235965">
    <property type="component" value="Unassembled WGS sequence"/>
</dbReference>
<comment type="caution">
    <text evidence="1">The sequence shown here is derived from an EMBL/GenBank/DDBJ whole genome shotgun (WGS) entry which is preliminary data.</text>
</comment>
<dbReference type="Gene3D" id="3.30.420.10">
    <property type="entry name" value="Ribonuclease H-like superfamily/Ribonuclease H"/>
    <property type="match status" value="1"/>
</dbReference>
<accession>A0A2J7RS36</accession>
<keyword evidence="2" id="KW-1185">Reference proteome</keyword>
<evidence type="ECO:0008006" key="3">
    <source>
        <dbReference type="Google" id="ProtNLM"/>
    </source>
</evidence>
<dbReference type="STRING" id="105785.A0A2J7RS36"/>
<dbReference type="InParanoid" id="A0A2J7RS36"/>